<accession>A0A8K0GDL7</accession>
<organism evidence="4 5">
    <name type="scientific">Ignelater luminosus</name>
    <name type="common">Cucubano</name>
    <name type="synonym">Pyrophorus luminosus</name>
    <dbReference type="NCBI Taxonomy" id="2038154"/>
    <lineage>
        <taxon>Eukaryota</taxon>
        <taxon>Metazoa</taxon>
        <taxon>Ecdysozoa</taxon>
        <taxon>Arthropoda</taxon>
        <taxon>Hexapoda</taxon>
        <taxon>Insecta</taxon>
        <taxon>Pterygota</taxon>
        <taxon>Neoptera</taxon>
        <taxon>Endopterygota</taxon>
        <taxon>Coleoptera</taxon>
        <taxon>Polyphaga</taxon>
        <taxon>Elateriformia</taxon>
        <taxon>Elateroidea</taxon>
        <taxon>Elateridae</taxon>
        <taxon>Agrypninae</taxon>
        <taxon>Pyrophorini</taxon>
        <taxon>Ignelater</taxon>
    </lineage>
</organism>
<dbReference type="OrthoDB" id="10012027at2759"/>
<keyword evidence="1" id="KW-0677">Repeat</keyword>
<feature type="repeat" description="ANK" evidence="3">
    <location>
        <begin position="428"/>
        <end position="460"/>
    </location>
</feature>
<dbReference type="InterPro" id="IPR002110">
    <property type="entry name" value="Ankyrin_rpt"/>
</dbReference>
<dbReference type="SMART" id="SM00248">
    <property type="entry name" value="ANK"/>
    <property type="match status" value="13"/>
</dbReference>
<evidence type="ECO:0008006" key="6">
    <source>
        <dbReference type="Google" id="ProtNLM"/>
    </source>
</evidence>
<dbReference type="InterPro" id="IPR036770">
    <property type="entry name" value="Ankyrin_rpt-contain_sf"/>
</dbReference>
<dbReference type="Proteomes" id="UP000801492">
    <property type="component" value="Unassembled WGS sequence"/>
</dbReference>
<dbReference type="PANTHER" id="PTHR24126">
    <property type="entry name" value="ANKYRIN REPEAT, PH AND SEC7 DOMAIN CONTAINING PROTEIN SECG-RELATED"/>
    <property type="match status" value="1"/>
</dbReference>
<keyword evidence="2 3" id="KW-0040">ANK repeat</keyword>
<reference evidence="4" key="1">
    <citation type="submission" date="2019-08" db="EMBL/GenBank/DDBJ databases">
        <title>The genome of the North American firefly Photinus pyralis.</title>
        <authorList>
            <consortium name="Photinus pyralis genome working group"/>
            <person name="Fallon T.R."/>
            <person name="Sander Lower S.E."/>
            <person name="Weng J.-K."/>
        </authorList>
    </citation>
    <scope>NUCLEOTIDE SEQUENCE</scope>
    <source>
        <strain evidence="4">TRF0915ILg1</strain>
        <tissue evidence="4">Whole body</tissue>
    </source>
</reference>
<evidence type="ECO:0000313" key="5">
    <source>
        <dbReference type="Proteomes" id="UP000801492"/>
    </source>
</evidence>
<feature type="repeat" description="ANK" evidence="3">
    <location>
        <begin position="1"/>
        <end position="17"/>
    </location>
</feature>
<proteinExistence type="predicted"/>
<protein>
    <recommendedName>
        <fullName evidence="6">Ankyrin repeat protein</fullName>
    </recommendedName>
</protein>
<dbReference type="PROSITE" id="PS50088">
    <property type="entry name" value="ANK_REPEAT"/>
    <property type="match status" value="8"/>
</dbReference>
<dbReference type="Pfam" id="PF12796">
    <property type="entry name" value="Ank_2"/>
    <property type="match status" value="4"/>
</dbReference>
<feature type="repeat" description="ANK" evidence="3">
    <location>
        <begin position="326"/>
        <end position="358"/>
    </location>
</feature>
<gene>
    <name evidence="4" type="ORF">ILUMI_08209</name>
</gene>
<feature type="repeat" description="ANK" evidence="3">
    <location>
        <begin position="117"/>
        <end position="149"/>
    </location>
</feature>
<feature type="repeat" description="ANK" evidence="3">
    <location>
        <begin position="54"/>
        <end position="86"/>
    </location>
</feature>
<feature type="repeat" description="ANK" evidence="3">
    <location>
        <begin position="150"/>
        <end position="182"/>
    </location>
</feature>
<comment type="caution">
    <text evidence="4">The sequence shown here is derived from an EMBL/GenBank/DDBJ whole genome shotgun (WGS) entry which is preliminary data.</text>
</comment>
<evidence type="ECO:0000256" key="3">
    <source>
        <dbReference type="PROSITE-ProRule" id="PRU00023"/>
    </source>
</evidence>
<sequence>MAKLLINRGADVNASNSNCDTCLHILINGSSNDFSDILDKLLSKGVCSDKKNRYGETPLHLSLNKRKLNAAKMLISNGADINTESLYKKSIIHAAVNTNNIEIVEHIFSKGASVSYADKSLIHLAVENNNMEMVKLLLCNGCDIDAKDKNGKTVLHRASESLQENVIKMLLDSGASINKCDCNGNTPLHLVVGLQKKRSYKYSQKRQLHLLKEKAEESLIKMEDPEIELGHQKRISVARFLISKGADVNTINLQSKTPIHYIFENELTDIVFEILDNKLNTRYKINFNIKDELGNTALYYGIRKNIDCIKKIILKGKVMINQQNDEHETLLHLATELGQLETVKFLCQNGADSTLKNKWGCTALCIAVNKKDILILTEFLKLENVLKIINEIDEDGKTVVHRAVENNFKDGLIIILEHGGDIDRCDNNGDTALHLAVQNNLVEIVKTLFDYQPDIDIWNSNKKTAQSLAYEIGNEEIIYLFQKYCIQLFCTTHQ</sequence>
<dbReference type="Gene3D" id="1.25.40.20">
    <property type="entry name" value="Ankyrin repeat-containing domain"/>
    <property type="match status" value="4"/>
</dbReference>
<keyword evidence="5" id="KW-1185">Reference proteome</keyword>
<feature type="repeat" description="ANK" evidence="3">
    <location>
        <begin position="87"/>
        <end position="119"/>
    </location>
</feature>
<evidence type="ECO:0000256" key="2">
    <source>
        <dbReference type="ARBA" id="ARBA00023043"/>
    </source>
</evidence>
<dbReference type="SUPFAM" id="SSF48403">
    <property type="entry name" value="Ankyrin repeat"/>
    <property type="match status" value="2"/>
</dbReference>
<feature type="repeat" description="ANK" evidence="3">
    <location>
        <begin position="395"/>
        <end position="427"/>
    </location>
</feature>
<dbReference type="EMBL" id="VTPC01003831">
    <property type="protein sequence ID" value="KAF2897957.1"/>
    <property type="molecule type" value="Genomic_DNA"/>
</dbReference>
<dbReference type="PROSITE" id="PS50297">
    <property type="entry name" value="ANK_REP_REGION"/>
    <property type="match status" value="5"/>
</dbReference>
<dbReference type="AlphaFoldDB" id="A0A8K0GDL7"/>
<dbReference type="PANTHER" id="PTHR24126:SF14">
    <property type="entry name" value="ANK_REP_REGION DOMAIN-CONTAINING PROTEIN"/>
    <property type="match status" value="1"/>
</dbReference>
<evidence type="ECO:0000256" key="1">
    <source>
        <dbReference type="ARBA" id="ARBA00022737"/>
    </source>
</evidence>
<evidence type="ECO:0000313" key="4">
    <source>
        <dbReference type="EMBL" id="KAF2897957.1"/>
    </source>
</evidence>
<name>A0A8K0GDL7_IGNLU</name>